<evidence type="ECO:0000313" key="2">
    <source>
        <dbReference type="Proteomes" id="UP000824890"/>
    </source>
</evidence>
<comment type="caution">
    <text evidence="1">The sequence shown here is derived from an EMBL/GenBank/DDBJ whole genome shotgun (WGS) entry which is preliminary data.</text>
</comment>
<name>A0ABQ7X1M1_BRANA</name>
<sequence length="194" mass="21532">MYSPDTVIAFLWEKKFRTRSLYTSTRHCSVRLSPIAENSPLLPPVGVWAVSQSSVADHPLGPATDHRLAVSSCCSPPKGRFLRVTHPSATGNTTSRPTCMYKADSELSFIPSQTCIHALHIRMEFAPRNIATPTPSRQSHELLSILIRYSEGASQNRTNSHSLGLGIIRARTDDFHHVKCDTLPLSYIPSPIRK</sequence>
<evidence type="ECO:0000313" key="1">
    <source>
        <dbReference type="EMBL" id="KAH0849845.1"/>
    </source>
</evidence>
<proteinExistence type="predicted"/>
<accession>A0ABQ7X1M1</accession>
<protein>
    <submittedName>
        <fullName evidence="1">Uncharacterized protein</fullName>
    </submittedName>
</protein>
<reference evidence="1 2" key="1">
    <citation type="submission" date="2021-05" db="EMBL/GenBank/DDBJ databases">
        <title>Genome Assembly of Synthetic Allotetraploid Brassica napus Reveals Homoeologous Exchanges between Subgenomes.</title>
        <authorList>
            <person name="Davis J.T."/>
        </authorList>
    </citation>
    <scope>NUCLEOTIDE SEQUENCE [LARGE SCALE GENOMIC DNA]</scope>
    <source>
        <strain evidence="2">cv. Da-Ae</strain>
        <tissue evidence="1">Seedling</tissue>
    </source>
</reference>
<dbReference type="EMBL" id="JAGKQM010002303">
    <property type="protein sequence ID" value="KAH0849845.1"/>
    <property type="molecule type" value="Genomic_DNA"/>
</dbReference>
<keyword evidence="2" id="KW-1185">Reference proteome</keyword>
<organism evidence="1 2">
    <name type="scientific">Brassica napus</name>
    <name type="common">Rape</name>
    <dbReference type="NCBI Taxonomy" id="3708"/>
    <lineage>
        <taxon>Eukaryota</taxon>
        <taxon>Viridiplantae</taxon>
        <taxon>Streptophyta</taxon>
        <taxon>Embryophyta</taxon>
        <taxon>Tracheophyta</taxon>
        <taxon>Spermatophyta</taxon>
        <taxon>Magnoliopsida</taxon>
        <taxon>eudicotyledons</taxon>
        <taxon>Gunneridae</taxon>
        <taxon>Pentapetalae</taxon>
        <taxon>rosids</taxon>
        <taxon>malvids</taxon>
        <taxon>Brassicales</taxon>
        <taxon>Brassicaceae</taxon>
        <taxon>Brassiceae</taxon>
        <taxon>Brassica</taxon>
    </lineage>
</organism>
<dbReference type="Proteomes" id="UP000824890">
    <property type="component" value="Unassembled WGS sequence"/>
</dbReference>
<gene>
    <name evidence="1" type="ORF">HID58_096037</name>
</gene>